<evidence type="ECO:0000256" key="1">
    <source>
        <dbReference type="ARBA" id="ARBA00004613"/>
    </source>
</evidence>
<evidence type="ECO:0000256" key="6">
    <source>
        <dbReference type="ARBA" id="ARBA00023157"/>
    </source>
</evidence>
<dbReference type="PANTHER" id="PTHR11245">
    <property type="entry name" value="STANNIOCALCIN"/>
    <property type="match status" value="1"/>
</dbReference>
<evidence type="ECO:0000313" key="11">
    <source>
        <dbReference type="EMBL" id="AFP02035.1"/>
    </source>
</evidence>
<sequence length="310" mass="34837">MYIVMSARVLTALVLLSIRFDLTLGTDEANSPEDHHEMDKSTNQQKARLSLQNTAEIQHCLVSAGDVGCGVFECFENNSCEIHGPHDICLAFLHNAGKFDPQGKSFIKDTLKCMTHALRIKFSCISRKCFTIQEMVSQLQQECYLKHNLCSTAKDNINVIVEMIHIRHLLSKGSYLEFATALFHCHDDILEAVKKSVRSRFGQNLAFLRQILQEDSCPSSHKQTDPVTPTTAAPDRKQGVSHKGPRGSLALNHLENNREYTKNPKSERERSGRVHLNVHTRVRGAAQALRHMNEDIAADADHTAVTDIQR</sequence>
<dbReference type="EMBL" id="JW869517">
    <property type="protein sequence ID" value="AFP02035.1"/>
    <property type="molecule type" value="mRNA"/>
</dbReference>
<comment type="similarity">
    <text evidence="2">Belongs to the stanniocalcin family.</text>
</comment>
<evidence type="ECO:0000256" key="3">
    <source>
        <dbReference type="ARBA" id="ARBA00011748"/>
    </source>
</evidence>
<comment type="function">
    <text evidence="7">Has an anti-hypocalcemic action on calcium and phosphate homeostasis.</text>
</comment>
<feature type="region of interest" description="Disordered" evidence="9">
    <location>
        <begin position="217"/>
        <end position="249"/>
    </location>
</feature>
<evidence type="ECO:0000256" key="5">
    <source>
        <dbReference type="ARBA" id="ARBA00022702"/>
    </source>
</evidence>
<protein>
    <recommendedName>
        <fullName evidence="8">Stanniocalcin-2</fullName>
    </recommendedName>
</protein>
<dbReference type="GO" id="GO:0006874">
    <property type="term" value="P:intracellular calcium ion homeostasis"/>
    <property type="evidence" value="ECO:0007669"/>
    <property type="project" value="TreeGrafter"/>
</dbReference>
<evidence type="ECO:0000256" key="8">
    <source>
        <dbReference type="ARBA" id="ARBA00040011"/>
    </source>
</evidence>
<evidence type="ECO:0000256" key="9">
    <source>
        <dbReference type="SAM" id="MobiDB-lite"/>
    </source>
</evidence>
<comment type="subcellular location">
    <subcellularLocation>
        <location evidence="1">Secreted</location>
    </subcellularLocation>
</comment>
<dbReference type="InterPro" id="IPR004978">
    <property type="entry name" value="Stanniocalcin"/>
</dbReference>
<dbReference type="GO" id="GO:0005615">
    <property type="term" value="C:extracellular space"/>
    <property type="evidence" value="ECO:0007669"/>
    <property type="project" value="TreeGrafter"/>
</dbReference>
<evidence type="ECO:0000256" key="2">
    <source>
        <dbReference type="ARBA" id="ARBA00008693"/>
    </source>
</evidence>
<keyword evidence="10" id="KW-0732">Signal</keyword>
<reference evidence="11" key="1">
    <citation type="journal article" date="2014" name="Nature">
        <title>Elephant shark genome provides unique insights into gnathostome evolution.</title>
        <authorList>
            <consortium name="International Elephant Shark Genome Sequencing Consortium"/>
            <person name="Venkatesh B."/>
            <person name="Lee A.P."/>
            <person name="Ravi V."/>
            <person name="Maurya A.K."/>
            <person name="Lian M.M."/>
            <person name="Swann J.B."/>
            <person name="Ohta Y."/>
            <person name="Flajnik M.F."/>
            <person name="Sutoh Y."/>
            <person name="Kasahara M."/>
            <person name="Hoon S."/>
            <person name="Gangu V."/>
            <person name="Roy S.W."/>
            <person name="Irimia M."/>
            <person name="Korzh V."/>
            <person name="Kondrychyn I."/>
            <person name="Lim Z.W."/>
            <person name="Tay B.H."/>
            <person name="Tohari S."/>
            <person name="Kong K.W."/>
            <person name="Ho S."/>
            <person name="Lorente-Galdos B."/>
            <person name="Quilez J."/>
            <person name="Marques-Bonet T."/>
            <person name="Raney B.J."/>
            <person name="Ingham P.W."/>
            <person name="Tay A."/>
            <person name="Hillier L.W."/>
            <person name="Minx P."/>
            <person name="Boehm T."/>
            <person name="Wilson R.K."/>
            <person name="Brenner S."/>
            <person name="Warren W.C."/>
        </authorList>
    </citation>
    <scope>NUCLEOTIDE SEQUENCE</scope>
    <source>
        <tissue evidence="11">Liver</tissue>
    </source>
</reference>
<name>V9KU55_CALMI</name>
<feature type="signal peptide" evidence="10">
    <location>
        <begin position="1"/>
        <end position="25"/>
    </location>
</feature>
<feature type="compositionally biased region" description="Basic and acidic residues" evidence="9">
    <location>
        <begin position="255"/>
        <end position="272"/>
    </location>
</feature>
<dbReference type="Pfam" id="PF03298">
    <property type="entry name" value="Stanniocalcin"/>
    <property type="match status" value="1"/>
</dbReference>
<evidence type="ECO:0000256" key="7">
    <source>
        <dbReference type="ARBA" id="ARBA00037055"/>
    </source>
</evidence>
<keyword evidence="6" id="KW-1015">Disulfide bond</keyword>
<keyword evidence="5" id="KW-0372">Hormone</keyword>
<comment type="subunit">
    <text evidence="3">Homodimer; disulfide-linked.</text>
</comment>
<feature type="chain" id="PRO_5004778530" description="Stanniocalcin-2" evidence="10">
    <location>
        <begin position="26"/>
        <end position="310"/>
    </location>
</feature>
<evidence type="ECO:0000256" key="4">
    <source>
        <dbReference type="ARBA" id="ARBA00022525"/>
    </source>
</evidence>
<keyword evidence="4" id="KW-0964">Secreted</keyword>
<dbReference type="GO" id="GO:0005179">
    <property type="term" value="F:hormone activity"/>
    <property type="evidence" value="ECO:0007669"/>
    <property type="project" value="UniProtKB-KW"/>
</dbReference>
<accession>V9KU55</accession>
<dbReference type="AlphaFoldDB" id="V9KU55"/>
<proteinExistence type="evidence at transcript level"/>
<evidence type="ECO:0000256" key="10">
    <source>
        <dbReference type="SAM" id="SignalP"/>
    </source>
</evidence>
<feature type="region of interest" description="Disordered" evidence="9">
    <location>
        <begin position="255"/>
        <end position="274"/>
    </location>
</feature>
<organism evidence="11">
    <name type="scientific">Callorhinchus milii</name>
    <name type="common">Ghost shark</name>
    <dbReference type="NCBI Taxonomy" id="7868"/>
    <lineage>
        <taxon>Eukaryota</taxon>
        <taxon>Metazoa</taxon>
        <taxon>Chordata</taxon>
        <taxon>Craniata</taxon>
        <taxon>Vertebrata</taxon>
        <taxon>Chondrichthyes</taxon>
        <taxon>Holocephali</taxon>
        <taxon>Chimaeriformes</taxon>
        <taxon>Callorhinchidae</taxon>
        <taxon>Callorhinchus</taxon>
    </lineage>
</organism>
<dbReference type="PANTHER" id="PTHR11245:SF2">
    <property type="entry name" value="STANNIOCALCIN-2"/>
    <property type="match status" value="1"/>
</dbReference>